<protein>
    <submittedName>
        <fullName evidence="3">Uncharacterized protein</fullName>
    </submittedName>
</protein>
<evidence type="ECO:0000313" key="3">
    <source>
        <dbReference type="EMBL" id="QHW07466.1"/>
    </source>
</evidence>
<name>A0A6C0NA28_PLAVT</name>
<geneLocation type="mitochondrion" evidence="3"/>
<keyword evidence="2" id="KW-0812">Transmembrane</keyword>
<dbReference type="AlphaFoldDB" id="A0A6C0NA28"/>
<keyword evidence="2" id="KW-0472">Membrane</keyword>
<feature type="transmembrane region" description="Helical" evidence="2">
    <location>
        <begin position="60"/>
        <end position="81"/>
    </location>
</feature>
<dbReference type="RefSeq" id="YP_009729727.1">
    <property type="nucleotide sequence ID" value="NC_045922.1"/>
</dbReference>
<proteinExistence type="predicted"/>
<gene>
    <name evidence="3" type="primary">orf85</name>
</gene>
<sequence length="85" mass="10363">MNNGEIKLKYQIMNLERQIMSLENSCEVLILNQRKIIKDLEEIKRYQAENQEMNYYKYSVLKNIMLVLILLGSIGFNWWVYYYCL</sequence>
<evidence type="ECO:0000256" key="2">
    <source>
        <dbReference type="SAM" id="Phobius"/>
    </source>
</evidence>
<feature type="coiled-coil region" evidence="1">
    <location>
        <begin position="5"/>
        <end position="32"/>
    </location>
</feature>
<dbReference type="EMBL" id="MN105125">
    <property type="protein sequence ID" value="QHW07466.1"/>
    <property type="molecule type" value="Genomic_DNA"/>
</dbReference>
<keyword evidence="3" id="KW-0496">Mitochondrion</keyword>
<keyword evidence="1" id="KW-0175">Coiled coil</keyword>
<reference evidence="3" key="1">
    <citation type="journal article" date="2019" name="Genome Biol. Evol.">
        <title>A High-Quality Grapevine Downy Mildew Genome Assembly Reveals Rapidly Evolving and Lineage-Specific Putative Host Adaptation Genes.</title>
        <authorList>
            <person name="Dussert Y."/>
            <person name="Mazet I.D."/>
            <person name="Couture C."/>
            <person name="Gouzy J."/>
            <person name="Piron M.C."/>
            <person name="Kuchly C."/>
            <person name="Bouchez O."/>
            <person name="Rispe C."/>
            <person name="Mestre P."/>
            <person name="Delmotte F."/>
        </authorList>
    </citation>
    <scope>NUCLEOTIDE SEQUENCE</scope>
</reference>
<accession>A0A6C0NA28</accession>
<evidence type="ECO:0000256" key="1">
    <source>
        <dbReference type="SAM" id="Coils"/>
    </source>
</evidence>
<keyword evidence="2" id="KW-1133">Transmembrane helix</keyword>
<dbReference type="GeneID" id="43964570"/>
<organism evidence="3">
    <name type="scientific">Plasmopara viticola</name>
    <name type="common">Downy mildew of grapevine</name>
    <name type="synonym">Botrytis viticola</name>
    <dbReference type="NCBI Taxonomy" id="143451"/>
    <lineage>
        <taxon>Eukaryota</taxon>
        <taxon>Sar</taxon>
        <taxon>Stramenopiles</taxon>
        <taxon>Oomycota</taxon>
        <taxon>Peronosporomycetes</taxon>
        <taxon>Peronosporales</taxon>
        <taxon>Peronosporaceae</taxon>
        <taxon>Plasmopara</taxon>
    </lineage>
</organism>